<proteinExistence type="predicted"/>
<gene>
    <name evidence="1" type="ORF">BV25DRAFT_1872792</name>
</gene>
<name>A0ACB8SJ10_9AGAM</name>
<dbReference type="Proteomes" id="UP000814140">
    <property type="component" value="Unassembled WGS sequence"/>
</dbReference>
<dbReference type="EMBL" id="MU277265">
    <property type="protein sequence ID" value="KAI0056405.1"/>
    <property type="molecule type" value="Genomic_DNA"/>
</dbReference>
<reference evidence="1" key="2">
    <citation type="journal article" date="2022" name="New Phytol.">
        <title>Evolutionary transition to the ectomycorrhizal habit in the genomes of a hyperdiverse lineage of mushroom-forming fungi.</title>
        <authorList>
            <person name="Looney B."/>
            <person name="Miyauchi S."/>
            <person name="Morin E."/>
            <person name="Drula E."/>
            <person name="Courty P.E."/>
            <person name="Kohler A."/>
            <person name="Kuo A."/>
            <person name="LaButti K."/>
            <person name="Pangilinan J."/>
            <person name="Lipzen A."/>
            <person name="Riley R."/>
            <person name="Andreopoulos W."/>
            <person name="He G."/>
            <person name="Johnson J."/>
            <person name="Nolan M."/>
            <person name="Tritt A."/>
            <person name="Barry K.W."/>
            <person name="Grigoriev I.V."/>
            <person name="Nagy L.G."/>
            <person name="Hibbett D."/>
            <person name="Henrissat B."/>
            <person name="Matheny P.B."/>
            <person name="Labbe J."/>
            <person name="Martin F.M."/>
        </authorList>
    </citation>
    <scope>NUCLEOTIDE SEQUENCE</scope>
    <source>
        <strain evidence="1">HHB10654</strain>
    </source>
</reference>
<protein>
    <submittedName>
        <fullName evidence="1">Uncharacterized protein</fullName>
    </submittedName>
</protein>
<accession>A0ACB8SJ10</accession>
<evidence type="ECO:0000313" key="1">
    <source>
        <dbReference type="EMBL" id="KAI0056405.1"/>
    </source>
</evidence>
<comment type="caution">
    <text evidence="1">The sequence shown here is derived from an EMBL/GenBank/DDBJ whole genome shotgun (WGS) entry which is preliminary data.</text>
</comment>
<evidence type="ECO:0000313" key="2">
    <source>
        <dbReference type="Proteomes" id="UP000814140"/>
    </source>
</evidence>
<organism evidence="1 2">
    <name type="scientific">Artomyces pyxidatus</name>
    <dbReference type="NCBI Taxonomy" id="48021"/>
    <lineage>
        <taxon>Eukaryota</taxon>
        <taxon>Fungi</taxon>
        <taxon>Dikarya</taxon>
        <taxon>Basidiomycota</taxon>
        <taxon>Agaricomycotina</taxon>
        <taxon>Agaricomycetes</taxon>
        <taxon>Russulales</taxon>
        <taxon>Auriscalpiaceae</taxon>
        <taxon>Artomyces</taxon>
    </lineage>
</organism>
<sequence>MEAQQATSKQPYTILRIKRKRTEEPLDALVIESRVRRKKSRGGLDIFQFAETVGPEEFRDERRTRDLQKRISALAREQAIKNDRQAAAAASPTPSQLKTDAPRTYTIVPQDTPEPQPRIPLSPPKVLSAKDLEQKPKTDFKLYDAVLAPSAEPASPDPDYVWDVFYHRAGLLNEYDGITNVATLTGLPASFADPYMSDSESEEEDEADEDSNAEEYYKNDYPDEESSEGDSDSNDMFHEASEDGEEHDWR</sequence>
<keyword evidence="2" id="KW-1185">Reference proteome</keyword>
<reference evidence="1" key="1">
    <citation type="submission" date="2021-03" db="EMBL/GenBank/DDBJ databases">
        <authorList>
            <consortium name="DOE Joint Genome Institute"/>
            <person name="Ahrendt S."/>
            <person name="Looney B.P."/>
            <person name="Miyauchi S."/>
            <person name="Morin E."/>
            <person name="Drula E."/>
            <person name="Courty P.E."/>
            <person name="Chicoki N."/>
            <person name="Fauchery L."/>
            <person name="Kohler A."/>
            <person name="Kuo A."/>
            <person name="Labutti K."/>
            <person name="Pangilinan J."/>
            <person name="Lipzen A."/>
            <person name="Riley R."/>
            <person name="Andreopoulos W."/>
            <person name="He G."/>
            <person name="Johnson J."/>
            <person name="Barry K.W."/>
            <person name="Grigoriev I.V."/>
            <person name="Nagy L."/>
            <person name="Hibbett D."/>
            <person name="Henrissat B."/>
            <person name="Matheny P.B."/>
            <person name="Labbe J."/>
            <person name="Martin F."/>
        </authorList>
    </citation>
    <scope>NUCLEOTIDE SEQUENCE</scope>
    <source>
        <strain evidence="1">HHB10654</strain>
    </source>
</reference>